<feature type="region of interest" description="Disordered" evidence="2">
    <location>
        <begin position="1"/>
        <end position="22"/>
    </location>
</feature>
<keyword evidence="3" id="KW-1133">Transmembrane helix</keyword>
<keyword evidence="6" id="KW-1185">Reference proteome</keyword>
<dbReference type="InterPro" id="IPR029050">
    <property type="entry name" value="Immunoprotect_excell_Ig-like"/>
</dbReference>
<evidence type="ECO:0000256" key="1">
    <source>
        <dbReference type="ARBA" id="ARBA00022729"/>
    </source>
</evidence>
<evidence type="ECO:0000313" key="5">
    <source>
        <dbReference type="EMBL" id="MBL1079901.1"/>
    </source>
</evidence>
<accession>A0ABS1MH75</accession>
<proteinExistence type="predicted"/>
<feature type="domain" description="DUF4352" evidence="4">
    <location>
        <begin position="85"/>
        <end position="208"/>
    </location>
</feature>
<dbReference type="InterPro" id="IPR029051">
    <property type="entry name" value="DUF4352"/>
</dbReference>
<dbReference type="EMBL" id="JAERRJ010000021">
    <property type="protein sequence ID" value="MBL1079901.1"/>
    <property type="molecule type" value="Genomic_DNA"/>
</dbReference>
<comment type="caution">
    <text evidence="5">The sequence shown here is derived from an EMBL/GenBank/DDBJ whole genome shotgun (WGS) entry which is preliminary data.</text>
</comment>
<evidence type="ECO:0000256" key="2">
    <source>
        <dbReference type="SAM" id="MobiDB-lite"/>
    </source>
</evidence>
<gene>
    <name evidence="5" type="ORF">JK358_36445</name>
</gene>
<feature type="transmembrane region" description="Helical" evidence="3">
    <location>
        <begin position="29"/>
        <end position="51"/>
    </location>
</feature>
<sequence length="214" mass="22743">MTYQPGPQQYPTPPIPPQYQPPAPKKSNALKIILIVFAGIIILCGGCTALLSKSNTASQSNNSETSSPAGNSPDNNSPAEQTIPGLNTPVRDGRFEFVVTAVQSGIPEVGDNPYLAKKAQGAFTIISLTVTNTSDKPYGFSPGSQDLYDTKNRKFSNDATAAMNLQADTSLYADLNPGNTITAQIVYDLPADSTPDYIKLHDSMFSGGVKVSLR</sequence>
<feature type="region of interest" description="Disordered" evidence="2">
    <location>
        <begin position="56"/>
        <end position="88"/>
    </location>
</feature>
<keyword evidence="3" id="KW-0472">Membrane</keyword>
<keyword evidence="1" id="KW-0732">Signal</keyword>
<dbReference type="Proteomes" id="UP000602198">
    <property type="component" value="Unassembled WGS sequence"/>
</dbReference>
<feature type="compositionally biased region" description="Pro residues" evidence="2">
    <location>
        <begin position="8"/>
        <end position="22"/>
    </location>
</feature>
<feature type="compositionally biased region" description="Polar residues" evidence="2">
    <location>
        <begin position="56"/>
        <end position="80"/>
    </location>
</feature>
<protein>
    <submittedName>
        <fullName evidence="5">DUF4352 domain-containing protein</fullName>
    </submittedName>
</protein>
<evidence type="ECO:0000256" key="3">
    <source>
        <dbReference type="SAM" id="Phobius"/>
    </source>
</evidence>
<name>A0ABS1MH75_9NOCA</name>
<evidence type="ECO:0000259" key="4">
    <source>
        <dbReference type="Pfam" id="PF11611"/>
    </source>
</evidence>
<dbReference type="Gene3D" id="2.60.40.1240">
    <property type="match status" value="1"/>
</dbReference>
<evidence type="ECO:0000313" key="6">
    <source>
        <dbReference type="Proteomes" id="UP000602198"/>
    </source>
</evidence>
<dbReference type="RefSeq" id="WP_201957788.1">
    <property type="nucleotide sequence ID" value="NZ_JAERRJ010000021.1"/>
</dbReference>
<reference evidence="5 6" key="1">
    <citation type="submission" date="2021-01" db="EMBL/GenBank/DDBJ databases">
        <title>WGS of actinomycetes isolated from Thailand.</title>
        <authorList>
            <person name="Thawai C."/>
        </authorList>
    </citation>
    <scope>NUCLEOTIDE SEQUENCE [LARGE SCALE GENOMIC DNA]</scope>
    <source>
        <strain evidence="5 6">LPG 2</strain>
    </source>
</reference>
<keyword evidence="3" id="KW-0812">Transmembrane</keyword>
<dbReference type="Pfam" id="PF11611">
    <property type="entry name" value="DUF4352"/>
    <property type="match status" value="1"/>
</dbReference>
<organism evidence="5 6">
    <name type="scientific">Nocardia acididurans</name>
    <dbReference type="NCBI Taxonomy" id="2802282"/>
    <lineage>
        <taxon>Bacteria</taxon>
        <taxon>Bacillati</taxon>
        <taxon>Actinomycetota</taxon>
        <taxon>Actinomycetes</taxon>
        <taxon>Mycobacteriales</taxon>
        <taxon>Nocardiaceae</taxon>
        <taxon>Nocardia</taxon>
    </lineage>
</organism>